<keyword evidence="3" id="KW-1185">Reference proteome</keyword>
<name>A0A0K6IYP0_9PROT</name>
<evidence type="ECO:0000313" key="2">
    <source>
        <dbReference type="EMBL" id="CUB08159.1"/>
    </source>
</evidence>
<dbReference type="OrthoDB" id="345121at2"/>
<feature type="transmembrane region" description="Helical" evidence="1">
    <location>
        <begin position="251"/>
        <end position="270"/>
    </location>
</feature>
<sequence>MAFDPVPLFFVLGFLARLARSDLKIPGQLYEALSIYLLLAIGLKGGVELAKEPFFEVAPKAGVTILLGVLIPLVAFPILTRLGRLPRPDAASIAGHYGSVSAVTFAVALDFLRAKNVPFEAYAPLFLVLLEIPGIIVGILLARMGNLQTVRWGPLAHEVLLGKSIVLLAGGLVVGWLAGPEKIAPLEPFYFVGFKGALSLFLLEMGLVAAGQIDALKRAGVFLTVFGVVMPLISATLGFIAAAIAGLSAGGAMLLATLAASASYIAAPAAMRIAVPEANPALSIGASLVVTFPFNILVGIPLYYFVSQQIIG</sequence>
<feature type="transmembrane region" description="Helical" evidence="1">
    <location>
        <begin position="91"/>
        <end position="109"/>
    </location>
</feature>
<dbReference type="Proteomes" id="UP000182108">
    <property type="component" value="Unassembled WGS sequence"/>
</dbReference>
<dbReference type="EMBL" id="CYHH01000025">
    <property type="protein sequence ID" value="CUB08159.1"/>
    <property type="molecule type" value="Genomic_DNA"/>
</dbReference>
<evidence type="ECO:0000313" key="3">
    <source>
        <dbReference type="Proteomes" id="UP000182108"/>
    </source>
</evidence>
<organism evidence="2 3">
    <name type="scientific">Tepidiphilus thermophilus</name>
    <dbReference type="NCBI Taxonomy" id="876478"/>
    <lineage>
        <taxon>Bacteria</taxon>
        <taxon>Pseudomonadati</taxon>
        <taxon>Pseudomonadota</taxon>
        <taxon>Hydrogenophilia</taxon>
        <taxon>Hydrogenophilales</taxon>
        <taxon>Hydrogenophilaceae</taxon>
        <taxon>Tepidiphilus</taxon>
    </lineage>
</organism>
<evidence type="ECO:0000256" key="1">
    <source>
        <dbReference type="SAM" id="Phobius"/>
    </source>
</evidence>
<feature type="transmembrane region" description="Helical" evidence="1">
    <location>
        <begin position="61"/>
        <end position="79"/>
    </location>
</feature>
<dbReference type="PANTHER" id="PTHR40400:SF1">
    <property type="entry name" value="SLR1512 PROTEIN"/>
    <property type="match status" value="1"/>
</dbReference>
<dbReference type="RefSeq" id="WP_055424391.1">
    <property type="nucleotide sequence ID" value="NZ_CYHH01000025.1"/>
</dbReference>
<keyword evidence="1" id="KW-1133">Transmembrane helix</keyword>
<reference evidence="3" key="1">
    <citation type="submission" date="2015-08" db="EMBL/GenBank/DDBJ databases">
        <authorList>
            <person name="Babu N.S."/>
            <person name="Beckwith C.J."/>
            <person name="Beseler K.G."/>
            <person name="Brison A."/>
            <person name="Carone J.V."/>
            <person name="Caskin T.P."/>
            <person name="Diamond M."/>
            <person name="Durham M.E."/>
            <person name="Foxe J.M."/>
            <person name="Go M."/>
            <person name="Henderson B.A."/>
            <person name="Jones I.B."/>
            <person name="McGettigan J.A."/>
            <person name="Micheletti S.J."/>
            <person name="Nasrallah M.E."/>
            <person name="Ortiz D."/>
            <person name="Piller C.R."/>
            <person name="Privatt S.R."/>
            <person name="Schneider S.L."/>
            <person name="Sharp S."/>
            <person name="Smith T.C."/>
            <person name="Stanton J.D."/>
            <person name="Ullery H.E."/>
            <person name="Wilson R.J."/>
            <person name="Serrano M.G."/>
            <person name="Buck G."/>
            <person name="Lee V."/>
            <person name="Wang Y."/>
            <person name="Carvalho R."/>
            <person name="Voegtly L."/>
            <person name="Shi R."/>
            <person name="Duckworth R."/>
            <person name="Johnson A."/>
            <person name="Loviza R."/>
            <person name="Walstead R."/>
            <person name="Shah Z."/>
            <person name="Kiflezghi M."/>
            <person name="Wade K."/>
            <person name="Ball S.L."/>
            <person name="Bradley K.W."/>
            <person name="Asai D.J."/>
            <person name="Bowman C.A."/>
            <person name="Russell D.A."/>
            <person name="Pope W.H."/>
            <person name="Jacobs-Sera D."/>
            <person name="Hendrix R.W."/>
            <person name="Hatfull G.F."/>
        </authorList>
    </citation>
    <scope>NUCLEOTIDE SEQUENCE [LARGE SCALE GENOMIC DNA]</scope>
    <source>
        <strain evidence="3">JCM 19170</strain>
    </source>
</reference>
<protein>
    <submittedName>
        <fullName evidence="2">Uncharacterized conserved protein</fullName>
    </submittedName>
</protein>
<feature type="transmembrane region" description="Helical" evidence="1">
    <location>
        <begin position="121"/>
        <end position="143"/>
    </location>
</feature>
<feature type="transmembrane region" description="Helical" evidence="1">
    <location>
        <begin position="282"/>
        <end position="306"/>
    </location>
</feature>
<dbReference type="InterPro" id="IPR010293">
    <property type="entry name" value="Sbt_1"/>
</dbReference>
<gene>
    <name evidence="2" type="ORF">Ga0061068_1252</name>
</gene>
<feature type="transmembrane region" description="Helical" evidence="1">
    <location>
        <begin position="155"/>
        <end position="177"/>
    </location>
</feature>
<accession>A0A0K6IYP0</accession>
<dbReference type="AlphaFoldDB" id="A0A0K6IYP0"/>
<dbReference type="Pfam" id="PF05982">
    <property type="entry name" value="Sbt_1"/>
    <property type="match status" value="1"/>
</dbReference>
<feature type="transmembrane region" description="Helical" evidence="1">
    <location>
        <begin position="221"/>
        <end position="245"/>
    </location>
</feature>
<keyword evidence="1" id="KW-0812">Transmembrane</keyword>
<proteinExistence type="predicted"/>
<dbReference type="PANTHER" id="PTHR40400">
    <property type="entry name" value="SLR1512 PROTEIN"/>
    <property type="match status" value="1"/>
</dbReference>
<feature type="transmembrane region" description="Helical" evidence="1">
    <location>
        <begin position="189"/>
        <end position="209"/>
    </location>
</feature>
<keyword evidence="1" id="KW-0472">Membrane</keyword>